<evidence type="ECO:0000313" key="3">
    <source>
        <dbReference type="EMBL" id="CCK75744.1"/>
    </source>
</evidence>
<dbReference type="OrthoDB" id="264824at2"/>
<dbReference type="KEGG" id="oai:OLEAN_C15680"/>
<organism evidence="3 4">
    <name type="scientific">Oleispira antarctica RB-8</name>
    <dbReference type="NCBI Taxonomy" id="698738"/>
    <lineage>
        <taxon>Bacteria</taxon>
        <taxon>Pseudomonadati</taxon>
        <taxon>Pseudomonadota</taxon>
        <taxon>Gammaproteobacteria</taxon>
        <taxon>Oceanospirillales</taxon>
        <taxon>Oceanospirillaceae</taxon>
        <taxon>Oleispira</taxon>
    </lineage>
</organism>
<keyword evidence="1" id="KW-0732">Signal</keyword>
<sequence>MKTKFLLSMLPLSLASAMAFSQSIDVQVTNLTHGMNFTPVLVSAHDGNTHLFTAGQAATVALQAMAEGGNTAPLITASAGTVVNTNNIANGLLAPSASSPVTAIETGVNTHLSIVAMMLPTNDGFIGLDGWKIPTEVGTYTVYLNGYDAGTEVNDEIIDTVNGGADDGIPGAPGMDAGTGASGVTDMETNTTVHIHRGNTGDTSLTAGISDVDSRIHRWLNPVAKVVVTVK</sequence>
<dbReference type="EMBL" id="FO203512">
    <property type="protein sequence ID" value="CCK75744.1"/>
    <property type="molecule type" value="Genomic_DNA"/>
</dbReference>
<feature type="chain" id="PRO_5004374420" description="Spondin domain-containing protein" evidence="1">
    <location>
        <begin position="22"/>
        <end position="231"/>
    </location>
</feature>
<evidence type="ECO:0000259" key="2">
    <source>
        <dbReference type="Pfam" id="PF06468"/>
    </source>
</evidence>
<reference evidence="3 4" key="1">
    <citation type="journal article" date="2013" name="Nat. Commun.">
        <title>Genome sequence and functional genomic analysis of the oil-degrading bacterium Oleispira antarctica.</title>
        <authorList>
            <person name="Kube M."/>
            <person name="Chernikova T.N."/>
            <person name="Al-Ramahi Y."/>
            <person name="Beloqui A."/>
            <person name="Lopez-Cortez N."/>
            <person name="Guazzaroni M.E."/>
            <person name="Heipieper H.J."/>
            <person name="Klages S."/>
            <person name="Kotsyurbenko O.R."/>
            <person name="Langer I."/>
            <person name="Nechitaylo T.Y."/>
            <person name="Lunsdorf H."/>
            <person name="Fernandez M."/>
            <person name="Juarez S."/>
            <person name="Ciordia S."/>
            <person name="Singer A."/>
            <person name="Kagan O."/>
            <person name="Egorova O."/>
            <person name="Petit P.A."/>
            <person name="Stogios P."/>
            <person name="Kim Y."/>
            <person name="Tchigvintsev A."/>
            <person name="Flick R."/>
            <person name="Denaro R."/>
            <person name="Genovese M."/>
            <person name="Albar J.P."/>
            <person name="Reva O.N."/>
            <person name="Martinez-Gomariz M."/>
            <person name="Tran H."/>
            <person name="Ferrer M."/>
            <person name="Savchenko A."/>
            <person name="Yakunin A.F."/>
            <person name="Yakimov M.M."/>
            <person name="Golyshina O.V."/>
            <person name="Reinhardt R."/>
            <person name="Golyshin P.N."/>
        </authorList>
    </citation>
    <scope>NUCLEOTIDE SEQUENCE [LARGE SCALE GENOMIC DNA]</scope>
</reference>
<feature type="domain" description="Spondin" evidence="2">
    <location>
        <begin position="36"/>
        <end position="152"/>
    </location>
</feature>
<dbReference type="Pfam" id="PF06468">
    <property type="entry name" value="Spond_N"/>
    <property type="match status" value="1"/>
</dbReference>
<protein>
    <recommendedName>
        <fullName evidence="2">Spondin domain-containing protein</fullName>
    </recommendedName>
</protein>
<dbReference type="InterPro" id="IPR009465">
    <property type="entry name" value="Spondin_N"/>
</dbReference>
<dbReference type="AlphaFoldDB" id="R4YTE9"/>
<dbReference type="InterPro" id="IPR038678">
    <property type="entry name" value="Spondin_N_sf"/>
</dbReference>
<evidence type="ECO:0000256" key="1">
    <source>
        <dbReference type="SAM" id="SignalP"/>
    </source>
</evidence>
<dbReference type="Gene3D" id="2.60.40.2130">
    <property type="entry name" value="F-spondin domain"/>
    <property type="match status" value="1"/>
</dbReference>
<dbReference type="NCBIfam" id="NF038123">
    <property type="entry name" value="NF038123_dom"/>
    <property type="match status" value="1"/>
</dbReference>
<name>R4YTE9_OLEAN</name>
<evidence type="ECO:0000313" key="4">
    <source>
        <dbReference type="Proteomes" id="UP000032749"/>
    </source>
</evidence>
<feature type="signal peptide" evidence="1">
    <location>
        <begin position="1"/>
        <end position="21"/>
    </location>
</feature>
<keyword evidence="4" id="KW-1185">Reference proteome</keyword>
<dbReference type="PATRIC" id="fig|698738.3.peg.1623"/>
<proteinExistence type="predicted"/>
<dbReference type="STRING" id="698738.OLEAN_C15680"/>
<gene>
    <name evidence="3" type="ORF">OLEAN_C15680</name>
</gene>
<dbReference type="Proteomes" id="UP000032749">
    <property type="component" value="Chromosome"/>
</dbReference>
<accession>R4YTE9</accession>
<dbReference type="HOGENOM" id="CLU_097554_0_0_6"/>